<feature type="compositionally biased region" description="Acidic residues" evidence="6">
    <location>
        <begin position="325"/>
        <end position="355"/>
    </location>
</feature>
<dbReference type="PANTHER" id="PTHR15180:SF1">
    <property type="entry name" value="GENERAL TRANSCRIPTION FACTOR 3C POLYPEPTIDE 1"/>
    <property type="match status" value="1"/>
</dbReference>
<dbReference type="EMBL" id="JANBOJ010000010">
    <property type="protein sequence ID" value="KAJ1725180.1"/>
    <property type="molecule type" value="Genomic_DNA"/>
</dbReference>
<keyword evidence="3" id="KW-0238">DNA-binding</keyword>
<feature type="region of interest" description="Disordered" evidence="6">
    <location>
        <begin position="213"/>
        <end position="243"/>
    </location>
</feature>
<dbReference type="GO" id="GO:0000127">
    <property type="term" value="C:transcription factor TFIIIC complex"/>
    <property type="evidence" value="ECO:0007669"/>
    <property type="project" value="InterPro"/>
</dbReference>
<keyword evidence="2" id="KW-0597">Phosphoprotein</keyword>
<dbReference type="GO" id="GO:0003677">
    <property type="term" value="F:DNA binding"/>
    <property type="evidence" value="ECO:0007669"/>
    <property type="project" value="UniProtKB-KW"/>
</dbReference>
<comment type="subcellular location">
    <subcellularLocation>
        <location evidence="1">Nucleus</location>
    </subcellularLocation>
</comment>
<feature type="domain" description="B-block binding subunit of TFIIIC" evidence="7">
    <location>
        <begin position="143"/>
        <end position="209"/>
    </location>
</feature>
<feature type="compositionally biased region" description="Low complexity" evidence="6">
    <location>
        <begin position="1219"/>
        <end position="1230"/>
    </location>
</feature>
<feature type="compositionally biased region" description="Acidic residues" evidence="6">
    <location>
        <begin position="213"/>
        <end position="236"/>
    </location>
</feature>
<evidence type="ECO:0000256" key="4">
    <source>
        <dbReference type="ARBA" id="ARBA00023163"/>
    </source>
</evidence>
<dbReference type="GO" id="GO:0006384">
    <property type="term" value="P:transcription initiation at RNA polymerase III promoter"/>
    <property type="evidence" value="ECO:0007669"/>
    <property type="project" value="InterPro"/>
</dbReference>
<feature type="compositionally biased region" description="Low complexity" evidence="6">
    <location>
        <begin position="1237"/>
        <end position="1253"/>
    </location>
</feature>
<comment type="caution">
    <text evidence="8">The sequence shown here is derived from an EMBL/GenBank/DDBJ whole genome shotgun (WGS) entry which is preliminary data.</text>
</comment>
<proteinExistence type="predicted"/>
<evidence type="ECO:0000256" key="3">
    <source>
        <dbReference type="ARBA" id="ARBA00023125"/>
    </source>
</evidence>
<feature type="region of interest" description="Disordered" evidence="6">
    <location>
        <begin position="467"/>
        <end position="508"/>
    </location>
</feature>
<dbReference type="GO" id="GO:0042791">
    <property type="term" value="P:5S class rRNA transcription by RNA polymerase III"/>
    <property type="evidence" value="ECO:0007669"/>
    <property type="project" value="TreeGrafter"/>
</dbReference>
<feature type="compositionally biased region" description="Low complexity" evidence="6">
    <location>
        <begin position="356"/>
        <end position="386"/>
    </location>
</feature>
<sequence>MDVIVETVQREIALDCSGGATLDVVWKYVSQAQQQLLDQAGRPRGSAATVVDQALQEYLWPLIARMQHMTFFQDDETVFSSSSEAEAEAESQAEAGGAGFLRLTLAQVQEKYPRLAVRASSALSYRCAFGRSEGNIRVVNSEMALKTFEMLCRARGKGLTQQDLAKMVGVDARQAFHYIKLLDLEGLVVKETTYTTGRHTNLIRLRIFTAGEDDDENEEDESVDEEEEEEEEEEGPEAGANEADAHLKLMARLAKRGVRKMITDVLEKSDSGLMVENDVMAAVNIDWLDRRQRRYFHRAIRYLMDGGFIEILRVKMRVTTGAEGEGVEGGDAEGAEDGAVENSDAMDEDEGEGEDQNQNQNQTETLDQKPSQSQASDQPQDQPQPQAHTRTRDLAYAHGDVLPPSGSRKRRRRHEQAGGADSSSSDEQAVRRVARRTSKRLADGYAYRRCLRLVKAYTKKIAPRQRLGIRQQAGQGAGGGAGGDRPANGAASSGSETDAAGSDGEQPMGKERDEIAFLQSVGGGRPGAASIVAIEAQVFRLIALSGTHGTVARAIQWMVRGVTAKGLGRVLGKLEKSPVLDEAGRLAGVMMAAEQGAAGDAGVLVHSVDEFVGRERRKRYYANPRARVAIAALEGVGEAAAGVAAAGMAAAGVAAAGVAAAEPQAEPEPQPEPAAATPPDVDMAALVAQAAARRISVNQMVREHVMLAMLEAERVIACGQTWVGRLNTAVRAFFSQRRAAAGVTQAHVQAAQQHAIDRRTLLRTVAAMARRGQARLRVVDGLATPSITQRASEQLALAASEDPDGPVVRAFIAELADRRALRQATVLTYPRKVADGDALAQAVRRTAGAAERDAQWRAAVLRVERLRARGTTGRRLRKAQILAGAGAGAAEADAWHRVAPRLVGAAFRMERFAELHAFVAGQVRAADGAAVLANGAFRSSVFLTHMPLELLLKMCGGLANFPAAQAFIRRGEGAGSDAGDASLAAIERRLATPLAQLPPALHARVAARAPRTRMLLQQYISGLCVLRLLCPLDTAARATGLFAAPPDACALPPLAASRASRVAMWYQVAGTARLLSRASVADGRTAAEFADGRTFDALSAGGRRAYWAALERLHQGAAPRLPGSHVLLGIDQPRCWQRRVAVSAEAARELGAQADAHGLAALLEGGALARDAAAAAGVSADVALHYLRNVHCRRMSLENRRQGERRRLVARKIQLAKARALQQQPAPAARPGGGPARPGARATAAAAGPTPSGRARRRPWSESESNMVAVAYAVLRHHARTHRHPFLLHSLSALFPNRAHILRPSEGIRNRWWRMTRDPAYAAMAASLQALWPCVLRDAVQAGLLADAPDLRDFDLHAAANHFRATLRAHSLDALQARYADELELAGAPAVVLVDDRDIPAGAFRPDAPSAAAVSLRPTRTFRYRLPATMWGNEYRYDVARAPRERRSRGKAAPYVDAEFAEDALAAPAGLRARRRVAYAGMLTLHAGRGAPAEALALDIAGLVDGLLDDPPLAPPPLRLPDAMAAELPVRRLVDLDDLARRVSAPGNEDVEDGSDDPAARYAHVACMQALATDLALAPPASYDAALGHALLSAREDAATRALEGLARHGIVGLSTGASARDSVGSGMVATDRFLAAVRAPGLPAGFLERPVWQHAAALGVLPVDDLSAGEFAHVCRAVGQGRVWLRPVFAAHCGQGMDALAGFRKQKVGGLLHFDVGVIHAHLQDSAEEEMVQEDEGISEEGVELACRVAGAMGPLGVAPAELAKLCRLLATTRGIESASSLATTPQAMLALRRLASQQRLYSVGSSDERFVAPAMFHRHWCVQLAQANGTREFLPYIGCGFNITEPVLMFRRELVCGVLARVMEWPGVSARVLVRRRYAPLVCCADVERALTLLVELRVLVRWWDEDMGAFAYRVAADFHYRLDELDRTLG</sequence>
<evidence type="ECO:0000313" key="9">
    <source>
        <dbReference type="Proteomes" id="UP001149813"/>
    </source>
</evidence>
<feature type="region of interest" description="Disordered" evidence="6">
    <location>
        <begin position="1219"/>
        <end position="1261"/>
    </location>
</feature>
<keyword evidence="9" id="KW-1185">Reference proteome</keyword>
<evidence type="ECO:0000256" key="1">
    <source>
        <dbReference type="ARBA" id="ARBA00004123"/>
    </source>
</evidence>
<dbReference type="GO" id="GO:0005634">
    <property type="term" value="C:nucleus"/>
    <property type="evidence" value="ECO:0007669"/>
    <property type="project" value="UniProtKB-SubCell"/>
</dbReference>
<feature type="region of interest" description="Disordered" evidence="6">
    <location>
        <begin position="323"/>
        <end position="437"/>
    </location>
</feature>
<organism evidence="8 9">
    <name type="scientific">Coemansia erecta</name>
    <dbReference type="NCBI Taxonomy" id="147472"/>
    <lineage>
        <taxon>Eukaryota</taxon>
        <taxon>Fungi</taxon>
        <taxon>Fungi incertae sedis</taxon>
        <taxon>Zoopagomycota</taxon>
        <taxon>Kickxellomycotina</taxon>
        <taxon>Kickxellomycetes</taxon>
        <taxon>Kickxellales</taxon>
        <taxon>Kickxellaceae</taxon>
        <taxon>Coemansia</taxon>
    </lineage>
</organism>
<gene>
    <name evidence="8" type="ORF">LPJ53_000603</name>
</gene>
<dbReference type="Proteomes" id="UP001149813">
    <property type="component" value="Unassembled WGS sequence"/>
</dbReference>
<dbReference type="Pfam" id="PF04182">
    <property type="entry name" value="B-block_TFIIIC"/>
    <property type="match status" value="1"/>
</dbReference>
<keyword evidence="4" id="KW-0804">Transcription</keyword>
<evidence type="ECO:0000256" key="5">
    <source>
        <dbReference type="ARBA" id="ARBA00023242"/>
    </source>
</evidence>
<evidence type="ECO:0000256" key="2">
    <source>
        <dbReference type="ARBA" id="ARBA00022553"/>
    </source>
</evidence>
<dbReference type="OrthoDB" id="5539781at2759"/>
<protein>
    <recommendedName>
        <fullName evidence="7">B-block binding subunit of TFIIIC domain-containing protein</fullName>
    </recommendedName>
</protein>
<evidence type="ECO:0000259" key="7">
    <source>
        <dbReference type="Pfam" id="PF04182"/>
    </source>
</evidence>
<dbReference type="InterPro" id="IPR044210">
    <property type="entry name" value="Tfc3-like"/>
</dbReference>
<reference evidence="8" key="1">
    <citation type="submission" date="2022-07" db="EMBL/GenBank/DDBJ databases">
        <title>Phylogenomic reconstructions and comparative analyses of Kickxellomycotina fungi.</title>
        <authorList>
            <person name="Reynolds N.K."/>
            <person name="Stajich J.E."/>
            <person name="Barry K."/>
            <person name="Grigoriev I.V."/>
            <person name="Crous P."/>
            <person name="Smith M.E."/>
        </authorList>
    </citation>
    <scope>NUCLEOTIDE SEQUENCE</scope>
    <source>
        <strain evidence="8">NBRC 32514</strain>
    </source>
</reference>
<dbReference type="InterPro" id="IPR007309">
    <property type="entry name" value="TFIIIC_Bblock-bd"/>
</dbReference>
<evidence type="ECO:0000256" key="6">
    <source>
        <dbReference type="SAM" id="MobiDB-lite"/>
    </source>
</evidence>
<evidence type="ECO:0000313" key="8">
    <source>
        <dbReference type="EMBL" id="KAJ1725180.1"/>
    </source>
</evidence>
<dbReference type="PANTHER" id="PTHR15180">
    <property type="entry name" value="GENERAL TRANSCRIPTION FACTOR 3C POLYPEPTIDE 1"/>
    <property type="match status" value="1"/>
</dbReference>
<keyword evidence="5" id="KW-0539">Nucleus</keyword>
<name>A0A9W7Y5Q1_9FUNG</name>
<accession>A0A9W7Y5Q1</accession>